<dbReference type="FunFam" id="3.40.50.970:FF:000001">
    <property type="entry name" value="Pyruvate dehydrogenase E1 beta subunit"/>
    <property type="match status" value="1"/>
</dbReference>
<dbReference type="PANTHER" id="PTHR43257:SF2">
    <property type="entry name" value="PYRUVATE DEHYDROGENASE E1 COMPONENT SUBUNIT BETA"/>
    <property type="match status" value="1"/>
</dbReference>
<reference evidence="5 6" key="1">
    <citation type="submission" date="2017-12" db="EMBL/GenBank/DDBJ databases">
        <title>Mesoplasma syrphidae YJS, Complete Genome.</title>
        <authorList>
            <person name="Knight T.F."/>
            <person name="Citino T."/>
            <person name="Rubinstein R."/>
            <person name="Neuschaefer Z."/>
        </authorList>
    </citation>
    <scope>NUCLEOTIDE SEQUENCE [LARGE SCALE GENOMIC DNA]</scope>
    <source>
        <strain evidence="5 6">YJS</strain>
    </source>
</reference>
<dbReference type="AlphaFoldDB" id="A0A2K9BIY1"/>
<dbReference type="Proteomes" id="UP000233419">
    <property type="component" value="Chromosome"/>
</dbReference>
<evidence type="ECO:0000256" key="1">
    <source>
        <dbReference type="ARBA" id="ARBA00001964"/>
    </source>
</evidence>
<organism evidence="5 6">
    <name type="scientific">Mesoplasma syrphidae</name>
    <dbReference type="NCBI Taxonomy" id="225999"/>
    <lineage>
        <taxon>Bacteria</taxon>
        <taxon>Bacillati</taxon>
        <taxon>Mycoplasmatota</taxon>
        <taxon>Mollicutes</taxon>
        <taxon>Entomoplasmatales</taxon>
        <taxon>Entomoplasmataceae</taxon>
        <taxon>Mesoplasma</taxon>
    </lineage>
</organism>
<keyword evidence="3" id="KW-0786">Thiamine pyrophosphate</keyword>
<dbReference type="Gene3D" id="3.40.50.920">
    <property type="match status" value="1"/>
</dbReference>
<dbReference type="Pfam" id="PF02779">
    <property type="entry name" value="Transket_pyr"/>
    <property type="match status" value="1"/>
</dbReference>
<sequence>MPLINNIKAVNQALDVAMERNQNVVTYGEDVGFEGGVFRATEGLQQKYGIERSFNAPISENLFIGAAIGMAINGLSPVVELQFEGLGRSALQNITTHLGKMRNRTRGKYTCPLVIRTPMGGGISALEHHSESFEAIYSHTPGLVVIIPSTPYDTKGLLLAAIDSPDPVIFLEPTKLYRAFKQEVPEGYYTVPIGVGYKIQEGDDLTIVTYGAPTVDCQKALELLKETHPEVTVDLIDLRTINPWDRDMVFKSVTKTGRLLIVNEAAKSFGVASEIIASVNENCFDYLKAPLTRCTGYDVNIPFVQGERWFNINPYKILDKIHEVLEY</sequence>
<accession>A0A2K9BIY1</accession>
<dbReference type="SUPFAM" id="SSF52922">
    <property type="entry name" value="TK C-terminal domain-like"/>
    <property type="match status" value="1"/>
</dbReference>
<keyword evidence="6" id="KW-1185">Reference proteome</keyword>
<dbReference type="RefSeq" id="WP_027048351.1">
    <property type="nucleotide sequence ID" value="NZ_CP025257.1"/>
</dbReference>
<dbReference type="InterPro" id="IPR033248">
    <property type="entry name" value="Transketolase_C"/>
</dbReference>
<dbReference type="PANTHER" id="PTHR43257">
    <property type="entry name" value="PYRUVATE DEHYDROGENASE E1 COMPONENT BETA SUBUNIT"/>
    <property type="match status" value="1"/>
</dbReference>
<dbReference type="CDD" id="cd07036">
    <property type="entry name" value="TPP_PYR_E1-PDHc-beta_like"/>
    <property type="match status" value="1"/>
</dbReference>
<evidence type="ECO:0000313" key="6">
    <source>
        <dbReference type="Proteomes" id="UP000233419"/>
    </source>
</evidence>
<evidence type="ECO:0000256" key="3">
    <source>
        <dbReference type="ARBA" id="ARBA00023052"/>
    </source>
</evidence>
<dbReference type="InterPro" id="IPR009014">
    <property type="entry name" value="Transketo_C/PFOR_II"/>
</dbReference>
<dbReference type="KEGG" id="msyr:CXP39_00275"/>
<proteinExistence type="predicted"/>
<dbReference type="SMART" id="SM00861">
    <property type="entry name" value="Transket_pyr"/>
    <property type="match status" value="1"/>
</dbReference>
<gene>
    <name evidence="5" type="ORF">CXP39_00275</name>
</gene>
<comment type="cofactor">
    <cofactor evidence="1">
        <name>thiamine diphosphate</name>
        <dbReference type="ChEBI" id="CHEBI:58937"/>
    </cofactor>
</comment>
<keyword evidence="2" id="KW-0560">Oxidoreductase</keyword>
<evidence type="ECO:0000313" key="5">
    <source>
        <dbReference type="EMBL" id="AUF83246.1"/>
    </source>
</evidence>
<dbReference type="GO" id="GO:0016491">
    <property type="term" value="F:oxidoreductase activity"/>
    <property type="evidence" value="ECO:0007669"/>
    <property type="project" value="UniProtKB-KW"/>
</dbReference>
<name>A0A2K9BIY1_9MOLU</name>
<dbReference type="Pfam" id="PF02780">
    <property type="entry name" value="Transketolase_C"/>
    <property type="match status" value="1"/>
</dbReference>
<evidence type="ECO:0000259" key="4">
    <source>
        <dbReference type="SMART" id="SM00861"/>
    </source>
</evidence>
<protein>
    <submittedName>
        <fullName evidence="5">Alpha-ketoacid dehydrogenase subunit beta</fullName>
    </submittedName>
</protein>
<dbReference type="EMBL" id="CP025257">
    <property type="protein sequence ID" value="AUF83246.1"/>
    <property type="molecule type" value="Genomic_DNA"/>
</dbReference>
<feature type="domain" description="Transketolase-like pyrimidine-binding" evidence="4">
    <location>
        <begin position="4"/>
        <end position="179"/>
    </location>
</feature>
<dbReference type="OrthoDB" id="8732661at2"/>
<dbReference type="Gene3D" id="3.40.50.970">
    <property type="match status" value="1"/>
</dbReference>
<evidence type="ECO:0000256" key="2">
    <source>
        <dbReference type="ARBA" id="ARBA00023002"/>
    </source>
</evidence>
<dbReference type="InterPro" id="IPR029061">
    <property type="entry name" value="THDP-binding"/>
</dbReference>
<dbReference type="SUPFAM" id="SSF52518">
    <property type="entry name" value="Thiamin diphosphate-binding fold (THDP-binding)"/>
    <property type="match status" value="1"/>
</dbReference>
<dbReference type="InterPro" id="IPR005475">
    <property type="entry name" value="Transketolase-like_Pyr-bd"/>
</dbReference>